<gene>
    <name evidence="1" type="ORF">SBAD_LOCUS802</name>
</gene>
<evidence type="ECO:0000313" key="2">
    <source>
        <dbReference type="Proteomes" id="UP000270296"/>
    </source>
</evidence>
<sequence length="212" mass="23626">MMKKESSPFSPSMSTCPMWQTRTETCFRRAGADLASHRTSLNLRGAGLAPNHNLGRMHLHERAHERNCELVLGQGKEIHVKKRRLGCQLRLAGLRRNEAASDKAEIVAVEVAAAAPSSDIRLTSNNDDRLSGRSMPTWKASEAKANYFGPAARPLITMTQRGEPRRGEVKRGDERRGEARINEQWTVMGRFCTPINSSSFANGFNGFVRSFD</sequence>
<dbReference type="EMBL" id="UZAM01006629">
    <property type="protein sequence ID" value="VDO92173.1"/>
    <property type="molecule type" value="Genomic_DNA"/>
</dbReference>
<dbReference type="WBParaSite" id="SBAD_0000082501-mRNA-1">
    <property type="protein sequence ID" value="SBAD_0000082501-mRNA-1"/>
    <property type="gene ID" value="SBAD_0000082501"/>
</dbReference>
<name>A0A183IB08_9BILA</name>
<dbReference type="Proteomes" id="UP000270296">
    <property type="component" value="Unassembled WGS sequence"/>
</dbReference>
<protein>
    <submittedName>
        <fullName evidence="1 3">Uncharacterized protein</fullName>
    </submittedName>
</protein>
<dbReference type="AlphaFoldDB" id="A0A183IB08"/>
<reference evidence="3" key="1">
    <citation type="submission" date="2016-06" db="UniProtKB">
        <authorList>
            <consortium name="WormBaseParasite"/>
        </authorList>
    </citation>
    <scope>IDENTIFICATION</scope>
</reference>
<evidence type="ECO:0000313" key="3">
    <source>
        <dbReference type="WBParaSite" id="SBAD_0000082501-mRNA-1"/>
    </source>
</evidence>
<proteinExistence type="predicted"/>
<reference evidence="1 2" key="2">
    <citation type="submission" date="2018-11" db="EMBL/GenBank/DDBJ databases">
        <authorList>
            <consortium name="Pathogen Informatics"/>
        </authorList>
    </citation>
    <scope>NUCLEOTIDE SEQUENCE [LARGE SCALE GENOMIC DNA]</scope>
</reference>
<organism evidence="3">
    <name type="scientific">Soboliphyme baturini</name>
    <dbReference type="NCBI Taxonomy" id="241478"/>
    <lineage>
        <taxon>Eukaryota</taxon>
        <taxon>Metazoa</taxon>
        <taxon>Ecdysozoa</taxon>
        <taxon>Nematoda</taxon>
        <taxon>Enoplea</taxon>
        <taxon>Dorylaimia</taxon>
        <taxon>Dioctophymatida</taxon>
        <taxon>Dioctophymatoidea</taxon>
        <taxon>Soboliphymatidae</taxon>
        <taxon>Soboliphyme</taxon>
    </lineage>
</organism>
<keyword evidence="2" id="KW-1185">Reference proteome</keyword>
<accession>A0A183IB08</accession>
<evidence type="ECO:0000313" key="1">
    <source>
        <dbReference type="EMBL" id="VDO92173.1"/>
    </source>
</evidence>